<keyword evidence="1" id="KW-0472">Membrane</keyword>
<reference evidence="2" key="2">
    <citation type="submission" date="2023-04" db="EMBL/GenBank/DDBJ databases">
        <authorList>
            <person name="Beletskiy A.V."/>
            <person name="Mardanov A.V."/>
            <person name="Ravin N.V."/>
        </authorList>
    </citation>
    <scope>NUCLEOTIDE SEQUENCE</scope>
    <source>
        <strain evidence="2">GKL-01</strain>
    </source>
</reference>
<protein>
    <submittedName>
        <fullName evidence="2">Uncharacterized protein</fullName>
    </submittedName>
</protein>
<sequence>MSTLSNKQQWLVGAALLVAMLLTRSHIVNHIQDASWAIFFLVGAYLRPLWAYPVFWLAAFAIDYTVISNGSVSNYCFTPAYGFTFIAYAALWASGRWFAKQSLTSPWQKFSVLGTAVISGTLLSFVISNLGFYAFAGYFSKMPALHYAQSIVQYFPNYLATTVFYVAIAALVQIAMQYSQIRKAV</sequence>
<feature type="transmembrane region" description="Helical" evidence="1">
    <location>
        <begin position="79"/>
        <end position="98"/>
    </location>
</feature>
<gene>
    <name evidence="2" type="ORF">QJT80_00095</name>
</gene>
<evidence type="ECO:0000256" key="1">
    <source>
        <dbReference type="SAM" id="Phobius"/>
    </source>
</evidence>
<dbReference type="Proteomes" id="UP001300672">
    <property type="component" value="Chromosome"/>
</dbReference>
<dbReference type="AlphaFoldDB" id="A0AA95KEA4"/>
<dbReference type="KEGG" id="tdu:QJT80_00095"/>
<reference evidence="2" key="1">
    <citation type="journal article" date="2023" name="Int. J. Mol. Sci.">
        <title>Metagenomics Revealed a New Genus 'Candidatus Thiocaldithrix dubininis' gen. nov., sp. nov. and a New Species 'Candidatus Thiothrix putei' sp. nov. in the Family Thiotrichaceae, Some Members of Which Have Traits of Both Na+- and H+-Motive Energetics.</title>
        <authorList>
            <person name="Ravin N.V."/>
            <person name="Muntyan M.S."/>
            <person name="Smolyakov D.D."/>
            <person name="Rudenko T.S."/>
            <person name="Beletsky A.V."/>
            <person name="Mardanov A.V."/>
            <person name="Grabovich M.Y."/>
        </authorList>
    </citation>
    <scope>NUCLEOTIDE SEQUENCE</scope>
    <source>
        <strain evidence="2">GKL-01</strain>
    </source>
</reference>
<evidence type="ECO:0000313" key="2">
    <source>
        <dbReference type="EMBL" id="WGZ90884.1"/>
    </source>
</evidence>
<accession>A0AA95KEA4</accession>
<name>A0AA95KEA4_9GAMM</name>
<keyword evidence="1" id="KW-1133">Transmembrane helix</keyword>
<feature type="transmembrane region" description="Helical" evidence="1">
    <location>
        <begin position="157"/>
        <end position="176"/>
    </location>
</feature>
<organism evidence="2">
    <name type="scientific">Candidatus Thiocaldithrix dubininis</name>
    <dbReference type="NCBI Taxonomy" id="3080823"/>
    <lineage>
        <taxon>Bacteria</taxon>
        <taxon>Pseudomonadati</taxon>
        <taxon>Pseudomonadota</taxon>
        <taxon>Gammaproteobacteria</taxon>
        <taxon>Thiotrichales</taxon>
        <taxon>Thiotrichaceae</taxon>
        <taxon>Candidatus Thiocaldithrix</taxon>
    </lineage>
</organism>
<feature type="transmembrane region" description="Helical" evidence="1">
    <location>
        <begin position="110"/>
        <end position="136"/>
    </location>
</feature>
<proteinExistence type="predicted"/>
<keyword evidence="1" id="KW-0812">Transmembrane</keyword>
<dbReference type="EMBL" id="CP124755">
    <property type="protein sequence ID" value="WGZ90884.1"/>
    <property type="molecule type" value="Genomic_DNA"/>
</dbReference>